<evidence type="ECO:0000256" key="3">
    <source>
        <dbReference type="ARBA" id="ARBA00022723"/>
    </source>
</evidence>
<dbReference type="PANTHER" id="PTHR30096:SF0">
    <property type="entry name" value="4,5-DOPA DIOXYGENASE EXTRADIOL-LIKE PROTEIN"/>
    <property type="match status" value="1"/>
</dbReference>
<evidence type="ECO:0000313" key="7">
    <source>
        <dbReference type="EMBL" id="ENV33825.1"/>
    </source>
</evidence>
<gene>
    <name evidence="7" type="ORF">F960_02211</name>
</gene>
<sequence>MKKAGIMNLQTLPGLFISHGSPMLALDPEQVGPALERLSLNLPRPEAIVVMSAHWESNALEVSTAVRAETWHDFRGFPPELYEIRYPAPGNPELAEEILHLLAEAHLPAHANSTRPRDHGVWMPLLHMYPDADIPVVEISLPMNMSAQEIYKIGQTLAPLREKQILLIGSGSITHNLAELSWRTGNNEVPEWASSFRNEVVSKLAHSNFDAVLDWENLPFVHKNHPSLEHFAPLFFAMGTGHRFTIVHSSFSMGSLGMDLYRFD</sequence>
<keyword evidence="3" id="KW-0479">Metal-binding</keyword>
<dbReference type="STRING" id="202952.GCA_000747725_00678"/>
<dbReference type="Proteomes" id="UP000013117">
    <property type="component" value="Unassembled WGS sequence"/>
</dbReference>
<dbReference type="PANTHER" id="PTHR30096">
    <property type="entry name" value="4,5-DOPA DIOXYGENASE EXTRADIOL-LIKE PROTEIN"/>
    <property type="match status" value="1"/>
</dbReference>
<dbReference type="eggNOG" id="COG3384">
    <property type="taxonomic scope" value="Bacteria"/>
</dbReference>
<evidence type="ECO:0000256" key="5">
    <source>
        <dbReference type="ARBA" id="ARBA00023002"/>
    </source>
</evidence>
<accession>N8ZQM8</accession>
<evidence type="ECO:0000256" key="2">
    <source>
        <dbReference type="ARBA" id="ARBA00007581"/>
    </source>
</evidence>
<dbReference type="EMBL" id="APPN01000064">
    <property type="protein sequence ID" value="ENV33825.1"/>
    <property type="molecule type" value="Genomic_DNA"/>
</dbReference>
<dbReference type="SUPFAM" id="SSF53213">
    <property type="entry name" value="LigB-like"/>
    <property type="match status" value="1"/>
</dbReference>
<comment type="caution">
    <text evidence="7">The sequence shown here is derived from an EMBL/GenBank/DDBJ whole genome shotgun (WGS) entry which is preliminary data.</text>
</comment>
<protein>
    <recommendedName>
        <fullName evidence="6">Extradiol ring-cleavage dioxygenase class III enzyme subunit B domain-containing protein</fullName>
    </recommendedName>
</protein>
<evidence type="ECO:0000256" key="1">
    <source>
        <dbReference type="ARBA" id="ARBA00001947"/>
    </source>
</evidence>
<dbReference type="InterPro" id="IPR004183">
    <property type="entry name" value="Xdiol_dOase_suB"/>
</dbReference>
<dbReference type="GO" id="GO:0008198">
    <property type="term" value="F:ferrous iron binding"/>
    <property type="evidence" value="ECO:0007669"/>
    <property type="project" value="InterPro"/>
</dbReference>
<comment type="cofactor">
    <cofactor evidence="1">
        <name>Zn(2+)</name>
        <dbReference type="ChEBI" id="CHEBI:29105"/>
    </cofactor>
</comment>
<name>N8ZQM8_9GAMM</name>
<dbReference type="HOGENOM" id="CLU_046582_2_1_6"/>
<dbReference type="Pfam" id="PF02900">
    <property type="entry name" value="LigB"/>
    <property type="match status" value="1"/>
</dbReference>
<keyword evidence="8" id="KW-1185">Reference proteome</keyword>
<dbReference type="GO" id="GO:0008270">
    <property type="term" value="F:zinc ion binding"/>
    <property type="evidence" value="ECO:0007669"/>
    <property type="project" value="InterPro"/>
</dbReference>
<dbReference type="PIRSF" id="PIRSF006157">
    <property type="entry name" value="Doxgns_DODA"/>
    <property type="match status" value="1"/>
</dbReference>
<feature type="domain" description="Extradiol ring-cleavage dioxygenase class III enzyme subunit B" evidence="6">
    <location>
        <begin position="16"/>
        <end position="253"/>
    </location>
</feature>
<dbReference type="GO" id="GO:0016702">
    <property type="term" value="F:oxidoreductase activity, acting on single donors with incorporation of molecular oxygen, incorporation of two atoms of oxygen"/>
    <property type="evidence" value="ECO:0007669"/>
    <property type="project" value="UniProtKB-ARBA"/>
</dbReference>
<organism evidence="7 8">
    <name type="scientific">Acinetobacter gerneri DSM 14967 = CIP 107464 = MTCC 9824</name>
    <dbReference type="NCBI Taxonomy" id="1120926"/>
    <lineage>
        <taxon>Bacteria</taxon>
        <taxon>Pseudomonadati</taxon>
        <taxon>Pseudomonadota</taxon>
        <taxon>Gammaproteobacteria</taxon>
        <taxon>Moraxellales</taxon>
        <taxon>Moraxellaceae</taxon>
        <taxon>Acinetobacter</taxon>
    </lineage>
</organism>
<evidence type="ECO:0000313" key="8">
    <source>
        <dbReference type="Proteomes" id="UP000013117"/>
    </source>
</evidence>
<keyword evidence="5" id="KW-0560">Oxidoreductase</keyword>
<evidence type="ECO:0000259" key="6">
    <source>
        <dbReference type="Pfam" id="PF02900"/>
    </source>
</evidence>
<dbReference type="AlphaFoldDB" id="N8ZQM8"/>
<dbReference type="PATRIC" id="fig|1120926.3.peg.2136"/>
<evidence type="ECO:0000256" key="4">
    <source>
        <dbReference type="ARBA" id="ARBA00022833"/>
    </source>
</evidence>
<dbReference type="Gene3D" id="3.40.830.10">
    <property type="entry name" value="LigB-like"/>
    <property type="match status" value="1"/>
</dbReference>
<dbReference type="CDD" id="cd07363">
    <property type="entry name" value="45_DOPA_Dioxygenase"/>
    <property type="match status" value="1"/>
</dbReference>
<reference evidence="7 8" key="1">
    <citation type="submission" date="2013-02" db="EMBL/GenBank/DDBJ databases">
        <title>The Genome Sequence of Acinetobacter gerneri CIP 107464.</title>
        <authorList>
            <consortium name="The Broad Institute Genome Sequencing Platform"/>
            <consortium name="The Broad Institute Genome Sequencing Center for Infectious Disease"/>
            <person name="Cerqueira G."/>
            <person name="Feldgarden M."/>
            <person name="Courvalin P."/>
            <person name="Perichon B."/>
            <person name="Grillot-Courvalin C."/>
            <person name="Clermont D."/>
            <person name="Rocha E."/>
            <person name="Yoon E.-J."/>
            <person name="Nemec A."/>
            <person name="Walker B."/>
            <person name="Young S.K."/>
            <person name="Zeng Q."/>
            <person name="Gargeya S."/>
            <person name="Fitzgerald M."/>
            <person name="Haas B."/>
            <person name="Abouelleil A."/>
            <person name="Alvarado L."/>
            <person name="Arachchi H.M."/>
            <person name="Berlin A.M."/>
            <person name="Chapman S.B."/>
            <person name="Dewar J."/>
            <person name="Goldberg J."/>
            <person name="Griggs A."/>
            <person name="Gujja S."/>
            <person name="Hansen M."/>
            <person name="Howarth C."/>
            <person name="Imamovic A."/>
            <person name="Larimer J."/>
            <person name="McCowan C."/>
            <person name="Murphy C."/>
            <person name="Neiman D."/>
            <person name="Pearson M."/>
            <person name="Priest M."/>
            <person name="Roberts A."/>
            <person name="Saif S."/>
            <person name="Shea T."/>
            <person name="Sisk P."/>
            <person name="Sykes S."/>
            <person name="Wortman J."/>
            <person name="Nusbaum C."/>
            <person name="Birren B."/>
        </authorList>
    </citation>
    <scope>NUCLEOTIDE SEQUENCE [LARGE SCALE GENOMIC DNA]</scope>
    <source>
        <strain evidence="7 8">CIP 107464</strain>
    </source>
</reference>
<comment type="similarity">
    <text evidence="2">Belongs to the DODA-type extradiol aromatic ring-opening dioxygenase family.</text>
</comment>
<keyword evidence="4" id="KW-0862">Zinc</keyword>
<proteinExistence type="inferred from homology"/>
<dbReference type="InterPro" id="IPR014436">
    <property type="entry name" value="Extradiol_dOase_DODA"/>
</dbReference>